<keyword evidence="2" id="KW-1185">Reference proteome</keyword>
<comment type="caution">
    <text evidence="1">The sequence shown here is derived from an EMBL/GenBank/DDBJ whole genome shotgun (WGS) entry which is preliminary data.</text>
</comment>
<dbReference type="EMBL" id="JABBWM010000058">
    <property type="protein sequence ID" value="KAG2099298.1"/>
    <property type="molecule type" value="Genomic_DNA"/>
</dbReference>
<sequence length="73" mass="8193">MFSTPLPSPDPMLTGSTTTIQAMTGWSHGEVWPSFSRGGASYILVPEEHTTLMDFEYVPQFQKIFRSLEVRGL</sequence>
<dbReference type="AlphaFoldDB" id="A0A9P7F0R9"/>
<organism evidence="1 2">
    <name type="scientific">Suillus discolor</name>
    <dbReference type="NCBI Taxonomy" id="1912936"/>
    <lineage>
        <taxon>Eukaryota</taxon>
        <taxon>Fungi</taxon>
        <taxon>Dikarya</taxon>
        <taxon>Basidiomycota</taxon>
        <taxon>Agaricomycotina</taxon>
        <taxon>Agaricomycetes</taxon>
        <taxon>Agaricomycetidae</taxon>
        <taxon>Boletales</taxon>
        <taxon>Suillineae</taxon>
        <taxon>Suillaceae</taxon>
        <taxon>Suillus</taxon>
    </lineage>
</organism>
<dbReference type="Proteomes" id="UP000823399">
    <property type="component" value="Unassembled WGS sequence"/>
</dbReference>
<reference evidence="1" key="1">
    <citation type="journal article" date="2020" name="New Phytol.">
        <title>Comparative genomics reveals dynamic genome evolution in host specialist ectomycorrhizal fungi.</title>
        <authorList>
            <person name="Lofgren L.A."/>
            <person name="Nguyen N.H."/>
            <person name="Vilgalys R."/>
            <person name="Ruytinx J."/>
            <person name="Liao H.L."/>
            <person name="Branco S."/>
            <person name="Kuo A."/>
            <person name="LaButti K."/>
            <person name="Lipzen A."/>
            <person name="Andreopoulos W."/>
            <person name="Pangilinan J."/>
            <person name="Riley R."/>
            <person name="Hundley H."/>
            <person name="Na H."/>
            <person name="Barry K."/>
            <person name="Grigoriev I.V."/>
            <person name="Stajich J.E."/>
            <person name="Kennedy P.G."/>
        </authorList>
    </citation>
    <scope>NUCLEOTIDE SEQUENCE</scope>
    <source>
        <strain evidence="1">FC423</strain>
    </source>
</reference>
<dbReference type="RefSeq" id="XP_041289185.1">
    <property type="nucleotide sequence ID" value="XM_041429287.1"/>
</dbReference>
<proteinExistence type="predicted"/>
<dbReference type="GeneID" id="64691546"/>
<accession>A0A9P7F0R9</accession>
<gene>
    <name evidence="1" type="ORF">F5147DRAFT_339389</name>
</gene>
<evidence type="ECO:0000313" key="2">
    <source>
        <dbReference type="Proteomes" id="UP000823399"/>
    </source>
</evidence>
<evidence type="ECO:0000313" key="1">
    <source>
        <dbReference type="EMBL" id="KAG2099298.1"/>
    </source>
</evidence>
<dbReference type="OrthoDB" id="10253869at2759"/>
<protein>
    <submittedName>
        <fullName evidence="1">Uncharacterized protein</fullName>
    </submittedName>
</protein>
<name>A0A9P7F0R9_9AGAM</name>